<evidence type="ECO:0000313" key="3">
    <source>
        <dbReference type="Proteomes" id="UP000603227"/>
    </source>
</evidence>
<evidence type="ECO:0000313" key="2">
    <source>
        <dbReference type="EMBL" id="GHE27381.1"/>
    </source>
</evidence>
<reference evidence="2" key="1">
    <citation type="journal article" date="2014" name="Int. J. Syst. Evol. Microbiol.">
        <title>Complete genome sequence of Corynebacterium casei LMG S-19264T (=DSM 44701T), isolated from a smear-ripened cheese.</title>
        <authorList>
            <consortium name="US DOE Joint Genome Institute (JGI-PGF)"/>
            <person name="Walter F."/>
            <person name="Albersmeier A."/>
            <person name="Kalinowski J."/>
            <person name="Ruckert C."/>
        </authorList>
    </citation>
    <scope>NUCLEOTIDE SEQUENCE</scope>
    <source>
        <strain evidence="2">CGMCC 4.7403</strain>
    </source>
</reference>
<feature type="region of interest" description="Disordered" evidence="1">
    <location>
        <begin position="43"/>
        <end position="67"/>
    </location>
</feature>
<reference evidence="2" key="2">
    <citation type="submission" date="2020-09" db="EMBL/GenBank/DDBJ databases">
        <authorList>
            <person name="Sun Q."/>
            <person name="Zhou Y."/>
        </authorList>
    </citation>
    <scope>NUCLEOTIDE SEQUENCE</scope>
    <source>
        <strain evidence="2">CGMCC 4.7403</strain>
    </source>
</reference>
<evidence type="ECO:0000256" key="1">
    <source>
        <dbReference type="SAM" id="MobiDB-lite"/>
    </source>
</evidence>
<name>A0A918YZ74_9ACTN</name>
<sequence>MPDSGFGPLPRLAARAGAGDFDMLLDKKNYRRLLPLAAGARCSPNCTEPRTPDPQFPPEGPCFRPTT</sequence>
<accession>A0A918YZ74</accession>
<keyword evidence="3" id="KW-1185">Reference proteome</keyword>
<gene>
    <name evidence="2" type="ORF">GCM10017771_42020</name>
</gene>
<dbReference type="Proteomes" id="UP000603227">
    <property type="component" value="Unassembled WGS sequence"/>
</dbReference>
<protein>
    <submittedName>
        <fullName evidence="2">Uncharacterized protein</fullName>
    </submittedName>
</protein>
<dbReference type="AlphaFoldDB" id="A0A918YZ74"/>
<dbReference type="EMBL" id="BNAT01000014">
    <property type="protein sequence ID" value="GHE27381.1"/>
    <property type="molecule type" value="Genomic_DNA"/>
</dbReference>
<proteinExistence type="predicted"/>
<comment type="caution">
    <text evidence="2">The sequence shown here is derived from an EMBL/GenBank/DDBJ whole genome shotgun (WGS) entry which is preliminary data.</text>
</comment>
<organism evidence="2 3">
    <name type="scientific">Streptomyces capitiformicae</name>
    <dbReference type="NCBI Taxonomy" id="2014920"/>
    <lineage>
        <taxon>Bacteria</taxon>
        <taxon>Bacillati</taxon>
        <taxon>Actinomycetota</taxon>
        <taxon>Actinomycetes</taxon>
        <taxon>Kitasatosporales</taxon>
        <taxon>Streptomycetaceae</taxon>
        <taxon>Streptomyces</taxon>
    </lineage>
</organism>